<evidence type="ECO:0000256" key="6">
    <source>
        <dbReference type="ARBA" id="ARBA00023136"/>
    </source>
</evidence>
<accession>A0ABV4CJE4</accession>
<dbReference type="Proteomes" id="UP001564626">
    <property type="component" value="Unassembled WGS sequence"/>
</dbReference>
<evidence type="ECO:0000313" key="9">
    <source>
        <dbReference type="Proteomes" id="UP001564626"/>
    </source>
</evidence>
<evidence type="ECO:0000313" key="8">
    <source>
        <dbReference type="EMBL" id="MEY8041220.1"/>
    </source>
</evidence>
<keyword evidence="9" id="KW-1185">Reference proteome</keyword>
<feature type="transmembrane region" description="Helical" evidence="7">
    <location>
        <begin position="28"/>
        <end position="47"/>
    </location>
</feature>
<dbReference type="EMBL" id="JBGEHV010000033">
    <property type="protein sequence ID" value="MEY8041220.1"/>
    <property type="molecule type" value="Genomic_DNA"/>
</dbReference>
<feature type="transmembrane region" description="Helical" evidence="7">
    <location>
        <begin position="59"/>
        <end position="81"/>
    </location>
</feature>
<protein>
    <submittedName>
        <fullName evidence="8">GlsB/YeaQ/YmgE family stress response membrane protein</fullName>
    </submittedName>
</protein>
<dbReference type="InterPro" id="IPR007341">
    <property type="entry name" value="Transgly_assoc"/>
</dbReference>
<gene>
    <name evidence="8" type="ORF">AB8O55_17595</name>
</gene>
<keyword evidence="6 7" id="KW-0472">Membrane</keyword>
<evidence type="ECO:0000256" key="3">
    <source>
        <dbReference type="ARBA" id="ARBA00022475"/>
    </source>
</evidence>
<evidence type="ECO:0000256" key="7">
    <source>
        <dbReference type="SAM" id="Phobius"/>
    </source>
</evidence>
<dbReference type="PANTHER" id="PTHR33884:SF3">
    <property type="entry name" value="UPF0410 PROTEIN YMGE"/>
    <property type="match status" value="1"/>
</dbReference>
<feature type="transmembrane region" description="Helical" evidence="7">
    <location>
        <begin position="6"/>
        <end position="21"/>
    </location>
</feature>
<evidence type="ECO:0000256" key="2">
    <source>
        <dbReference type="ARBA" id="ARBA00011006"/>
    </source>
</evidence>
<evidence type="ECO:0000256" key="4">
    <source>
        <dbReference type="ARBA" id="ARBA00022692"/>
    </source>
</evidence>
<organism evidence="8 9">
    <name type="scientific">Saccharopolyspora cebuensis</name>
    <dbReference type="NCBI Taxonomy" id="418759"/>
    <lineage>
        <taxon>Bacteria</taxon>
        <taxon>Bacillati</taxon>
        <taxon>Actinomycetota</taxon>
        <taxon>Actinomycetes</taxon>
        <taxon>Pseudonocardiales</taxon>
        <taxon>Pseudonocardiaceae</taxon>
        <taxon>Saccharopolyspora</taxon>
    </lineage>
</organism>
<name>A0ABV4CJE4_9PSEU</name>
<keyword evidence="3" id="KW-1003">Cell membrane</keyword>
<keyword evidence="4 7" id="KW-0812">Transmembrane</keyword>
<evidence type="ECO:0000256" key="1">
    <source>
        <dbReference type="ARBA" id="ARBA00004651"/>
    </source>
</evidence>
<evidence type="ECO:0000256" key="5">
    <source>
        <dbReference type="ARBA" id="ARBA00022989"/>
    </source>
</evidence>
<proteinExistence type="inferred from homology"/>
<keyword evidence="5 7" id="KW-1133">Transmembrane helix</keyword>
<dbReference type="RefSeq" id="WP_345366917.1">
    <property type="nucleotide sequence ID" value="NZ_BAABII010000017.1"/>
</dbReference>
<sequence>MGILSWIVFGLIAGAIAKFLMPGKDPGGIIVTIVIGVVGGLLGGWLGSSVFGGGGVTGFNVVSFVWAVIGSLILLLIYRLAVRRRA</sequence>
<dbReference type="PANTHER" id="PTHR33884">
    <property type="entry name" value="UPF0410 PROTEIN YMGE"/>
    <property type="match status" value="1"/>
</dbReference>
<comment type="subcellular location">
    <subcellularLocation>
        <location evidence="1">Cell membrane</location>
        <topology evidence="1">Multi-pass membrane protein</topology>
    </subcellularLocation>
</comment>
<reference evidence="8 9" key="1">
    <citation type="submission" date="2024-08" db="EMBL/GenBank/DDBJ databases">
        <title>Genome mining of Saccharopolyspora cebuensis PGLac3 from Nigerian medicinal plant.</title>
        <authorList>
            <person name="Ezeobiora C.E."/>
            <person name="Igbokwe N.H."/>
            <person name="Amin D.H."/>
            <person name="Mendie U.E."/>
        </authorList>
    </citation>
    <scope>NUCLEOTIDE SEQUENCE [LARGE SCALE GENOMIC DNA]</scope>
    <source>
        <strain evidence="8 9">PGLac3</strain>
    </source>
</reference>
<comment type="caution">
    <text evidence="8">The sequence shown here is derived from an EMBL/GenBank/DDBJ whole genome shotgun (WGS) entry which is preliminary data.</text>
</comment>
<comment type="similarity">
    <text evidence="2">Belongs to the UPF0410 family.</text>
</comment>
<dbReference type="Pfam" id="PF04226">
    <property type="entry name" value="Transgly_assoc"/>
    <property type="match status" value="1"/>
</dbReference>